<dbReference type="Proteomes" id="UP000053766">
    <property type="component" value="Unassembled WGS sequence"/>
</dbReference>
<name>A0A0D8XYD5_DICVI</name>
<dbReference type="AlphaFoldDB" id="A0A0D8XYD5"/>
<keyword evidence="1" id="KW-0812">Transmembrane</keyword>
<evidence type="ECO:0008006" key="4">
    <source>
        <dbReference type="Google" id="ProtNLM"/>
    </source>
</evidence>
<reference evidence="2 3" key="1">
    <citation type="submission" date="2013-11" db="EMBL/GenBank/DDBJ databases">
        <title>Draft genome of the bovine lungworm Dictyocaulus viviparus.</title>
        <authorList>
            <person name="Mitreva M."/>
        </authorList>
    </citation>
    <scope>NUCLEOTIDE SEQUENCE [LARGE SCALE GENOMIC DNA]</scope>
    <source>
        <strain evidence="2 3">HannoverDv2000</strain>
    </source>
</reference>
<evidence type="ECO:0000313" key="3">
    <source>
        <dbReference type="Proteomes" id="UP000053766"/>
    </source>
</evidence>
<protein>
    <recommendedName>
        <fullName evidence="4">Transmembrane protein</fullName>
    </recommendedName>
</protein>
<feature type="transmembrane region" description="Helical" evidence="1">
    <location>
        <begin position="17"/>
        <end position="39"/>
    </location>
</feature>
<dbReference type="EMBL" id="KN716232">
    <property type="protein sequence ID" value="KJH49505.1"/>
    <property type="molecule type" value="Genomic_DNA"/>
</dbReference>
<accession>A0A0D8XYD5</accession>
<proteinExistence type="predicted"/>
<evidence type="ECO:0000313" key="2">
    <source>
        <dbReference type="EMBL" id="KJH49505.1"/>
    </source>
</evidence>
<keyword evidence="1" id="KW-0472">Membrane</keyword>
<reference evidence="3" key="2">
    <citation type="journal article" date="2016" name="Sci. Rep.">
        <title>Dictyocaulus viviparus genome, variome and transcriptome elucidate lungworm biology and support future intervention.</title>
        <authorList>
            <person name="McNulty S.N."/>
            <person name="Strube C."/>
            <person name="Rosa B.A."/>
            <person name="Martin J.C."/>
            <person name="Tyagi R."/>
            <person name="Choi Y.J."/>
            <person name="Wang Q."/>
            <person name="Hallsworth Pepin K."/>
            <person name="Zhang X."/>
            <person name="Ozersky P."/>
            <person name="Wilson R.K."/>
            <person name="Sternberg P.W."/>
            <person name="Gasser R.B."/>
            <person name="Mitreva M."/>
        </authorList>
    </citation>
    <scope>NUCLEOTIDE SEQUENCE [LARGE SCALE GENOMIC DNA]</scope>
    <source>
        <strain evidence="3">HannoverDv2000</strain>
    </source>
</reference>
<evidence type="ECO:0000256" key="1">
    <source>
        <dbReference type="SAM" id="Phobius"/>
    </source>
</evidence>
<keyword evidence="3" id="KW-1185">Reference proteome</keyword>
<keyword evidence="1" id="KW-1133">Transmembrane helix</keyword>
<organism evidence="2 3">
    <name type="scientific">Dictyocaulus viviparus</name>
    <name type="common">Bovine lungworm</name>
    <dbReference type="NCBI Taxonomy" id="29172"/>
    <lineage>
        <taxon>Eukaryota</taxon>
        <taxon>Metazoa</taxon>
        <taxon>Ecdysozoa</taxon>
        <taxon>Nematoda</taxon>
        <taxon>Chromadorea</taxon>
        <taxon>Rhabditida</taxon>
        <taxon>Rhabditina</taxon>
        <taxon>Rhabditomorpha</taxon>
        <taxon>Strongyloidea</taxon>
        <taxon>Metastrongylidae</taxon>
        <taxon>Dictyocaulus</taxon>
    </lineage>
</organism>
<gene>
    <name evidence="2" type="ORF">DICVIV_04339</name>
</gene>
<sequence>MGISGNLLIDDSSHCLIYIYFLFMKILMVVVVLSWYGLIAVPSTSSTRKFDDAIQLNAIPPSSDLKKLTTM</sequence>